<sequence length="108" mass="12450">MPWKQFEDPDRLAYWLLDSKRPVRLIRDEIVPVMADWMVQICPATAFAGVEPVLAAASARWPACLQTLETPPSLTTIAYSCYPHPYIDRSRQGRCKIRNKACVYFQFT</sequence>
<evidence type="ECO:0000313" key="2">
    <source>
        <dbReference type="Proteomes" id="UP000281553"/>
    </source>
</evidence>
<organism evidence="1 2">
    <name type="scientific">Dibothriocephalus latus</name>
    <name type="common">Fish tapeworm</name>
    <name type="synonym">Diphyllobothrium latum</name>
    <dbReference type="NCBI Taxonomy" id="60516"/>
    <lineage>
        <taxon>Eukaryota</taxon>
        <taxon>Metazoa</taxon>
        <taxon>Spiralia</taxon>
        <taxon>Lophotrochozoa</taxon>
        <taxon>Platyhelminthes</taxon>
        <taxon>Cestoda</taxon>
        <taxon>Eucestoda</taxon>
        <taxon>Diphyllobothriidea</taxon>
        <taxon>Diphyllobothriidae</taxon>
        <taxon>Dibothriocephalus</taxon>
    </lineage>
</organism>
<protein>
    <submittedName>
        <fullName evidence="1">Uncharacterized protein</fullName>
    </submittedName>
</protein>
<name>A0A3P6TRQ4_DIBLA</name>
<gene>
    <name evidence="1" type="ORF">DILT_LOCUS4132</name>
</gene>
<proteinExistence type="predicted"/>
<evidence type="ECO:0000313" key="1">
    <source>
        <dbReference type="EMBL" id="VDK88037.1"/>
    </source>
</evidence>
<reference evidence="1 2" key="1">
    <citation type="submission" date="2018-11" db="EMBL/GenBank/DDBJ databases">
        <authorList>
            <consortium name="Pathogen Informatics"/>
        </authorList>
    </citation>
    <scope>NUCLEOTIDE SEQUENCE [LARGE SCALE GENOMIC DNA]</scope>
</reference>
<dbReference type="Proteomes" id="UP000281553">
    <property type="component" value="Unassembled WGS sequence"/>
</dbReference>
<keyword evidence="2" id="KW-1185">Reference proteome</keyword>
<dbReference type="AlphaFoldDB" id="A0A3P6TRQ4"/>
<dbReference type="EMBL" id="UYRU01044886">
    <property type="protein sequence ID" value="VDK88037.1"/>
    <property type="molecule type" value="Genomic_DNA"/>
</dbReference>
<accession>A0A3P6TRQ4</accession>